<reference evidence="3 4" key="1">
    <citation type="submission" date="2020-10" db="EMBL/GenBank/DDBJ databases">
        <title>Bacillus sp. HD4P25, an endophyte from a halophyte.</title>
        <authorList>
            <person name="Sun J.-Q."/>
        </authorList>
    </citation>
    <scope>NUCLEOTIDE SEQUENCE [LARGE SCALE GENOMIC DNA]</scope>
    <source>
        <strain evidence="3 4">YIM 93174</strain>
    </source>
</reference>
<evidence type="ECO:0000259" key="2">
    <source>
        <dbReference type="Pfam" id="PF02517"/>
    </source>
</evidence>
<keyword evidence="3" id="KW-0645">Protease</keyword>
<keyword evidence="1" id="KW-0812">Transmembrane</keyword>
<dbReference type="Pfam" id="PF02517">
    <property type="entry name" value="Rce1-like"/>
    <property type="match status" value="1"/>
</dbReference>
<dbReference type="Proteomes" id="UP001516662">
    <property type="component" value="Unassembled WGS sequence"/>
</dbReference>
<evidence type="ECO:0000313" key="4">
    <source>
        <dbReference type="Proteomes" id="UP001516662"/>
    </source>
</evidence>
<dbReference type="RefSeq" id="WP_193535062.1">
    <property type="nucleotide sequence ID" value="NZ_JADCLJ010000011.1"/>
</dbReference>
<evidence type="ECO:0000313" key="3">
    <source>
        <dbReference type="EMBL" id="MBE4907588.1"/>
    </source>
</evidence>
<keyword evidence="3" id="KW-0482">Metalloprotease</keyword>
<dbReference type="GO" id="GO:0008237">
    <property type="term" value="F:metallopeptidase activity"/>
    <property type="evidence" value="ECO:0007669"/>
    <property type="project" value="UniProtKB-KW"/>
</dbReference>
<keyword evidence="3" id="KW-0378">Hydrolase</keyword>
<dbReference type="InterPro" id="IPR003675">
    <property type="entry name" value="Rce1/LyrA-like_dom"/>
</dbReference>
<accession>A0ABR9QGJ1</accession>
<protein>
    <submittedName>
        <fullName evidence="3">CPBP family intramembrane metalloprotease</fullName>
    </submittedName>
</protein>
<evidence type="ECO:0000256" key="1">
    <source>
        <dbReference type="SAM" id="Phobius"/>
    </source>
</evidence>
<gene>
    <name evidence="3" type="ORF">IMZ08_05860</name>
</gene>
<feature type="domain" description="CAAX prenyl protease 2/Lysostaphin resistance protein A-like" evidence="2">
    <location>
        <begin position="2"/>
        <end position="33"/>
    </location>
</feature>
<name>A0ABR9QGJ1_9BACI</name>
<organism evidence="3 4">
    <name type="scientific">Litchfieldia luteola</name>
    <dbReference type="NCBI Taxonomy" id="682179"/>
    <lineage>
        <taxon>Bacteria</taxon>
        <taxon>Bacillati</taxon>
        <taxon>Bacillota</taxon>
        <taxon>Bacilli</taxon>
        <taxon>Bacillales</taxon>
        <taxon>Bacillaceae</taxon>
        <taxon>Litchfieldia</taxon>
    </lineage>
</organism>
<feature type="transmembrane region" description="Helical" evidence="1">
    <location>
        <begin position="48"/>
        <end position="72"/>
    </location>
</feature>
<comment type="caution">
    <text evidence="3">The sequence shown here is derived from an EMBL/GenBank/DDBJ whole genome shotgun (WGS) entry which is preliminary data.</text>
</comment>
<proteinExistence type="predicted"/>
<dbReference type="EMBL" id="JADCLJ010000011">
    <property type="protein sequence ID" value="MBE4907588.1"/>
    <property type="molecule type" value="Genomic_DNA"/>
</dbReference>
<keyword evidence="1" id="KW-1133">Transmembrane helix</keyword>
<sequence length="126" mass="14518">MVTVTLAGAFMTYLTYATRSIWPAFIAHSVHNTAWNYGDSLTQEAKSIVTYITGDTGLVLIVFYLLVFVWMINKGEKISVTNNMTVSMVKNNHKKLKVFLCFELTFIHRTQSLNLMRRLWKAYIKS</sequence>
<keyword evidence="1" id="KW-0472">Membrane</keyword>
<keyword evidence="4" id="KW-1185">Reference proteome</keyword>